<evidence type="ECO:0000256" key="1">
    <source>
        <dbReference type="ARBA" id="ARBA00009797"/>
    </source>
</evidence>
<dbReference type="PANTHER" id="PTHR14464">
    <property type="entry name" value="EXONUCLEASE V"/>
    <property type="match status" value="1"/>
</dbReference>
<dbReference type="InterPro" id="IPR019190">
    <property type="entry name" value="EXOV"/>
</dbReference>
<dbReference type="Pfam" id="PF09810">
    <property type="entry name" value="Exo5"/>
    <property type="match status" value="1"/>
</dbReference>
<evidence type="ECO:0000313" key="2">
    <source>
        <dbReference type="EMBL" id="OII75123.1"/>
    </source>
</evidence>
<keyword evidence="3" id="KW-1185">Reference proteome</keyword>
<dbReference type="OrthoDB" id="354769at2759"/>
<dbReference type="Proteomes" id="UP000186804">
    <property type="component" value="Unassembled WGS sequence"/>
</dbReference>
<protein>
    <recommendedName>
        <fullName evidence="4">Exonuclease V</fullName>
    </recommendedName>
</protein>
<reference evidence="2 3" key="1">
    <citation type="submission" date="2016-10" db="EMBL/GenBank/DDBJ databases">
        <title>Reductive evolution of mitochondrial metabolism and differential evolution of invasion-related proteins in Cryptosporidium.</title>
        <authorList>
            <person name="Liu S."/>
            <person name="Roellig D.M."/>
            <person name="Guo Y."/>
            <person name="Li N."/>
            <person name="Frace M.A."/>
            <person name="Tang K."/>
            <person name="Zhang L."/>
            <person name="Feng Y."/>
            <person name="Xiao L."/>
        </authorList>
    </citation>
    <scope>NUCLEOTIDE SEQUENCE [LARGE SCALE GENOMIC DNA]</scope>
    <source>
        <strain evidence="2">30847</strain>
    </source>
</reference>
<dbReference type="GO" id="GO:0036297">
    <property type="term" value="P:interstrand cross-link repair"/>
    <property type="evidence" value="ECO:0007669"/>
    <property type="project" value="TreeGrafter"/>
</dbReference>
<accession>A0A1J4MNU2</accession>
<dbReference type="EMBL" id="LRBS01000090">
    <property type="protein sequence ID" value="OII75123.1"/>
    <property type="molecule type" value="Genomic_DNA"/>
</dbReference>
<dbReference type="PANTHER" id="PTHR14464:SF4">
    <property type="entry name" value="EXONUCLEASE V"/>
    <property type="match status" value="1"/>
</dbReference>
<evidence type="ECO:0000313" key="3">
    <source>
        <dbReference type="Proteomes" id="UP000186804"/>
    </source>
</evidence>
<sequence length="436" mass="51182">MQISSYRVKKRKNNEYNINFGTSEKDNVTIENLDEYEDGTQYESRNFMAPIQKYRDKSQIGVTTLSRQIWCEKSLELSLEYDVIASSKAIDEGVRHHEILELQDHDIIDVIVETSTEKLGLELLSIANLLEALYERGYVRELPIIGFYKDIMLRGIIDSLKLIHRNNLKMLDSLNFNNYNSKIIQNYEVLITDTKTRRKPSTPSIPQQKTTVFQLGLYKLLLNRMRLAGLEWKSKHNCDINFSESYNLNECCEGCKFLYKLFEFNKVDYMIQFNEINKLEMSRNKENKYEDSQNKNIIEDDQDKSTILISEILSNFQNLLHIGFKLMNLLAIMPPIHNNMKVEYDCEGCTFATKWHTCEELTIMTEVDYLLGWWLGLRDSEPVLNSEMWKCKYCNVLEYCNFSPLPKEVIQECIVQGKQTELDNLLLKDLENAELF</sequence>
<proteinExistence type="inferred from homology"/>
<comment type="caution">
    <text evidence="2">The sequence shown here is derived from an EMBL/GenBank/DDBJ whole genome shotgun (WGS) entry which is preliminary data.</text>
</comment>
<evidence type="ECO:0008006" key="4">
    <source>
        <dbReference type="Google" id="ProtNLM"/>
    </source>
</evidence>
<dbReference type="AlphaFoldDB" id="A0A1J4MNU2"/>
<dbReference type="GO" id="GO:0045145">
    <property type="term" value="F:single-stranded DNA 5'-3' DNA exonuclease activity"/>
    <property type="evidence" value="ECO:0007669"/>
    <property type="project" value="InterPro"/>
</dbReference>
<gene>
    <name evidence="2" type="ORF">cand_003890</name>
</gene>
<comment type="similarity">
    <text evidence="1">Belongs to the EXO5 family.</text>
</comment>
<dbReference type="GeneID" id="92364574"/>
<dbReference type="RefSeq" id="XP_067067393.1">
    <property type="nucleotide sequence ID" value="XM_067210633.1"/>
</dbReference>
<dbReference type="VEuPathDB" id="CryptoDB:cand_003890"/>
<dbReference type="GO" id="GO:0005634">
    <property type="term" value="C:nucleus"/>
    <property type="evidence" value="ECO:0007669"/>
    <property type="project" value="TreeGrafter"/>
</dbReference>
<organism evidence="2 3">
    <name type="scientific">Cryptosporidium andersoni</name>
    <dbReference type="NCBI Taxonomy" id="117008"/>
    <lineage>
        <taxon>Eukaryota</taxon>
        <taxon>Sar</taxon>
        <taxon>Alveolata</taxon>
        <taxon>Apicomplexa</taxon>
        <taxon>Conoidasida</taxon>
        <taxon>Coccidia</taxon>
        <taxon>Eucoccidiorida</taxon>
        <taxon>Eimeriorina</taxon>
        <taxon>Cryptosporidiidae</taxon>
        <taxon>Cryptosporidium</taxon>
    </lineage>
</organism>
<name>A0A1J4MNU2_9CRYT</name>